<keyword evidence="2" id="KW-1185">Reference proteome</keyword>
<dbReference type="EMBL" id="CP001798">
    <property type="protein sequence ID" value="ADE14416.1"/>
    <property type="molecule type" value="Genomic_DNA"/>
</dbReference>
<keyword evidence="1" id="KW-0378">Hydrolase</keyword>
<sequence length="146" mass="16339">MLIIAEAYKTRPIRFLGLWEISGWKLKAYGISYANQIPGQQLIDAAHRVTGERLSASAAKTHHYGVGFVGIHEGKTGNFVFVDWWADENELHHHVYLSPSEQPAALEYMTPTGLTACAWDLFLISHERDAWVNHVLKQAAAPDLEG</sequence>
<dbReference type="RefSeq" id="WP_013032307.1">
    <property type="nucleotide sequence ID" value="NC_013960.1"/>
</dbReference>
<dbReference type="eggNOG" id="ENOG5030MKD">
    <property type="taxonomic scope" value="Bacteria"/>
</dbReference>
<reference evidence="2" key="1">
    <citation type="submission" date="2010-04" db="EMBL/GenBank/DDBJ databases">
        <title>Complete genome sequence of Nitrosococcus halophilus Nc4, a salt-adapted, aerobic obligate ammonia-oxidizing sulfur purple bacterium.</title>
        <authorList>
            <consortium name="US DOE Joint Genome Institute"/>
            <person name="Campbell M.A."/>
            <person name="Malfatti S.A."/>
            <person name="Chain P.S.G."/>
            <person name="Heidelberg J.F."/>
            <person name="Ward B.B."/>
            <person name="Klotz M.G."/>
        </authorList>
    </citation>
    <scope>NUCLEOTIDE SEQUENCE [LARGE SCALE GENOMIC DNA]</scope>
    <source>
        <strain evidence="2">Nc4</strain>
    </source>
</reference>
<protein>
    <submittedName>
        <fullName evidence="1">Isochorismatase family hydrolase</fullName>
    </submittedName>
</protein>
<proteinExistence type="predicted"/>
<gene>
    <name evidence="1" type="ordered locus">Nhal_1255</name>
</gene>
<dbReference type="HOGENOM" id="CLU_131922_0_0_6"/>
<dbReference type="KEGG" id="nhl:Nhal_1255"/>
<evidence type="ECO:0000313" key="1">
    <source>
        <dbReference type="EMBL" id="ADE14416.1"/>
    </source>
</evidence>
<dbReference type="GO" id="GO:0016787">
    <property type="term" value="F:hydrolase activity"/>
    <property type="evidence" value="ECO:0007669"/>
    <property type="project" value="UniProtKB-KW"/>
</dbReference>
<accession>D5C090</accession>
<evidence type="ECO:0000313" key="2">
    <source>
        <dbReference type="Proteomes" id="UP000001844"/>
    </source>
</evidence>
<dbReference type="Proteomes" id="UP000001844">
    <property type="component" value="Chromosome"/>
</dbReference>
<name>D5C090_NITHN</name>
<organism evidence="1 2">
    <name type="scientific">Nitrosococcus halophilus (strain Nc4)</name>
    <dbReference type="NCBI Taxonomy" id="472759"/>
    <lineage>
        <taxon>Bacteria</taxon>
        <taxon>Pseudomonadati</taxon>
        <taxon>Pseudomonadota</taxon>
        <taxon>Gammaproteobacteria</taxon>
        <taxon>Chromatiales</taxon>
        <taxon>Chromatiaceae</taxon>
        <taxon>Nitrosococcus</taxon>
    </lineage>
</organism>
<dbReference type="STRING" id="472759.Nhal_1255"/>
<dbReference type="AlphaFoldDB" id="D5C090"/>